<evidence type="ECO:0000256" key="1">
    <source>
        <dbReference type="SAM" id="MobiDB-lite"/>
    </source>
</evidence>
<dbReference type="OMA" id="MCRETEI"/>
<feature type="compositionally biased region" description="Polar residues" evidence="1">
    <location>
        <begin position="88"/>
        <end position="107"/>
    </location>
</feature>
<dbReference type="GeneID" id="100835583"/>
<dbReference type="FunCoup" id="I1IQZ8">
    <property type="interactions" value="586"/>
</dbReference>
<dbReference type="HOGENOM" id="CLU_110100_0_1_1"/>
<organism evidence="2">
    <name type="scientific">Brachypodium distachyon</name>
    <name type="common">Purple false brome</name>
    <name type="synonym">Trachynia distachya</name>
    <dbReference type="NCBI Taxonomy" id="15368"/>
    <lineage>
        <taxon>Eukaryota</taxon>
        <taxon>Viridiplantae</taxon>
        <taxon>Streptophyta</taxon>
        <taxon>Embryophyta</taxon>
        <taxon>Tracheophyta</taxon>
        <taxon>Spermatophyta</taxon>
        <taxon>Magnoliopsida</taxon>
        <taxon>Liliopsida</taxon>
        <taxon>Poales</taxon>
        <taxon>Poaceae</taxon>
        <taxon>BOP clade</taxon>
        <taxon>Pooideae</taxon>
        <taxon>Stipodae</taxon>
        <taxon>Brachypodieae</taxon>
        <taxon>Brachypodium</taxon>
    </lineage>
</organism>
<gene>
    <name evidence="3" type="primary">LOC100835583</name>
    <name evidence="2" type="ORF">BRADI_4g32910v3</name>
</gene>
<name>I1IQZ8_BRADI</name>
<feature type="compositionally biased region" description="Polar residues" evidence="1">
    <location>
        <begin position="124"/>
        <end position="133"/>
    </location>
</feature>
<dbReference type="Proteomes" id="UP000008810">
    <property type="component" value="Chromosome 4"/>
</dbReference>
<dbReference type="KEGG" id="bdi:100835583"/>
<dbReference type="AlphaFoldDB" id="I1IQZ8"/>
<keyword evidence="4" id="KW-1185">Reference proteome</keyword>
<dbReference type="EMBL" id="CM000883">
    <property type="protein sequence ID" value="KQJ90625.1"/>
    <property type="molecule type" value="Genomic_DNA"/>
</dbReference>
<dbReference type="EnsemblPlants" id="KQJ90625">
    <property type="protein sequence ID" value="KQJ90625"/>
    <property type="gene ID" value="BRADI_4g32910v3"/>
</dbReference>
<accession>I1IQZ8</accession>
<proteinExistence type="predicted"/>
<protein>
    <submittedName>
        <fullName evidence="2 3">Uncharacterized protein</fullName>
    </submittedName>
</protein>
<feature type="region of interest" description="Disordered" evidence="1">
    <location>
        <begin position="1"/>
        <end position="23"/>
    </location>
</feature>
<feature type="region of interest" description="Disordered" evidence="1">
    <location>
        <begin position="83"/>
        <end position="139"/>
    </location>
</feature>
<dbReference type="Gramene" id="KQJ90625">
    <property type="protein sequence ID" value="KQJ90625"/>
    <property type="gene ID" value="BRADI_4g32910v3"/>
</dbReference>
<evidence type="ECO:0000313" key="2">
    <source>
        <dbReference type="EMBL" id="KQJ90625.1"/>
    </source>
</evidence>
<dbReference type="PANTHER" id="PTHR36078:SF2">
    <property type="entry name" value="OS09G0473966 PROTEIN"/>
    <property type="match status" value="1"/>
</dbReference>
<evidence type="ECO:0000313" key="3">
    <source>
        <dbReference type="EnsemblPlants" id="KQJ90625"/>
    </source>
</evidence>
<sequence length="139" mass="15194">MMLNIKSEPAIREEEIQQTEEDEQRIKKHQAVLAARIKAKYFSDKAFDGGKIFEAETVVEGETIQSSRWPCTSSFANPVNFIRDKNSNEGSHSPSFAAESSTKNSSPCVAAEASPKNNGIALATENSLTSGKKQPSKET</sequence>
<reference evidence="2" key="2">
    <citation type="submission" date="2017-06" db="EMBL/GenBank/DDBJ databases">
        <title>WGS assembly of Brachypodium distachyon.</title>
        <authorList>
            <consortium name="The International Brachypodium Initiative"/>
            <person name="Lucas S."/>
            <person name="Harmon-Smith M."/>
            <person name="Lail K."/>
            <person name="Tice H."/>
            <person name="Grimwood J."/>
            <person name="Bruce D."/>
            <person name="Barry K."/>
            <person name="Shu S."/>
            <person name="Lindquist E."/>
            <person name="Wang M."/>
            <person name="Pitluck S."/>
            <person name="Vogel J.P."/>
            <person name="Garvin D.F."/>
            <person name="Mockler T.C."/>
            <person name="Schmutz J."/>
            <person name="Rokhsar D."/>
            <person name="Bevan M.W."/>
        </authorList>
    </citation>
    <scope>NUCLEOTIDE SEQUENCE</scope>
    <source>
        <strain evidence="2">Bd21</strain>
    </source>
</reference>
<reference evidence="3" key="3">
    <citation type="submission" date="2018-08" db="UniProtKB">
        <authorList>
            <consortium name="EnsemblPlants"/>
        </authorList>
    </citation>
    <scope>IDENTIFICATION</scope>
    <source>
        <strain evidence="3">cv. Bd21</strain>
    </source>
</reference>
<dbReference type="RefSeq" id="XP_003578280.1">
    <property type="nucleotide sequence ID" value="XM_003578232.4"/>
</dbReference>
<dbReference type="eggNOG" id="ENOG502S34C">
    <property type="taxonomic scope" value="Eukaryota"/>
</dbReference>
<dbReference type="PANTHER" id="PTHR36078">
    <property type="entry name" value="BNACNNG21220D PROTEIN"/>
    <property type="match status" value="1"/>
</dbReference>
<reference evidence="2 3" key="1">
    <citation type="journal article" date="2010" name="Nature">
        <title>Genome sequencing and analysis of the model grass Brachypodium distachyon.</title>
        <authorList>
            <consortium name="International Brachypodium Initiative"/>
        </authorList>
    </citation>
    <scope>NUCLEOTIDE SEQUENCE [LARGE SCALE GENOMIC DNA]</scope>
    <source>
        <strain evidence="2 3">Bd21</strain>
    </source>
</reference>
<dbReference type="OrthoDB" id="1669448at2759"/>
<evidence type="ECO:0000313" key="4">
    <source>
        <dbReference type="Proteomes" id="UP000008810"/>
    </source>
</evidence>